<protein>
    <recommendedName>
        <fullName evidence="5">Transmembrane protein</fullName>
    </recommendedName>
</protein>
<evidence type="ECO:0008006" key="5">
    <source>
        <dbReference type="Google" id="ProtNLM"/>
    </source>
</evidence>
<keyword evidence="2" id="KW-1133">Transmembrane helix</keyword>
<sequence length="110" mass="13325">MIQGQKQQFTDPQHQIIQSQDTSYHPAQQEDDFLYKCQDIPFYLNNWAYLIMFILPLSIIYEILFYKNLCYLDFKINMVIYNGQQKSNREFKTLFYNQNLQNTPTIIHIT</sequence>
<evidence type="ECO:0000313" key="4">
    <source>
        <dbReference type="Proteomes" id="UP000054937"/>
    </source>
</evidence>
<reference evidence="3 4" key="1">
    <citation type="journal article" date="2015" name="Sci. Rep.">
        <title>Genome of the facultative scuticociliatosis pathogen Pseudocohnilembus persalinus provides insight into its virulence through horizontal gene transfer.</title>
        <authorList>
            <person name="Xiong J."/>
            <person name="Wang G."/>
            <person name="Cheng J."/>
            <person name="Tian M."/>
            <person name="Pan X."/>
            <person name="Warren A."/>
            <person name="Jiang C."/>
            <person name="Yuan D."/>
            <person name="Miao W."/>
        </authorList>
    </citation>
    <scope>NUCLEOTIDE SEQUENCE [LARGE SCALE GENOMIC DNA]</scope>
    <source>
        <strain evidence="3">36N120E</strain>
    </source>
</reference>
<keyword evidence="2" id="KW-0472">Membrane</keyword>
<keyword evidence="4" id="KW-1185">Reference proteome</keyword>
<keyword evidence="2" id="KW-0812">Transmembrane</keyword>
<accession>A0A0V0QPM6</accession>
<dbReference type="AlphaFoldDB" id="A0A0V0QPM6"/>
<feature type="transmembrane region" description="Helical" evidence="2">
    <location>
        <begin position="47"/>
        <end position="66"/>
    </location>
</feature>
<evidence type="ECO:0000313" key="3">
    <source>
        <dbReference type="EMBL" id="KRX04081.1"/>
    </source>
</evidence>
<gene>
    <name evidence="3" type="ORF">PPERSA_08296</name>
</gene>
<evidence type="ECO:0000256" key="1">
    <source>
        <dbReference type="SAM" id="MobiDB-lite"/>
    </source>
</evidence>
<proteinExistence type="predicted"/>
<evidence type="ECO:0000256" key="2">
    <source>
        <dbReference type="SAM" id="Phobius"/>
    </source>
</evidence>
<dbReference type="InParanoid" id="A0A0V0QPM6"/>
<comment type="caution">
    <text evidence="3">The sequence shown here is derived from an EMBL/GenBank/DDBJ whole genome shotgun (WGS) entry which is preliminary data.</text>
</comment>
<dbReference type="EMBL" id="LDAU01000121">
    <property type="protein sequence ID" value="KRX04081.1"/>
    <property type="molecule type" value="Genomic_DNA"/>
</dbReference>
<feature type="region of interest" description="Disordered" evidence="1">
    <location>
        <begin position="1"/>
        <end position="22"/>
    </location>
</feature>
<name>A0A0V0QPM6_PSEPJ</name>
<dbReference type="Proteomes" id="UP000054937">
    <property type="component" value="Unassembled WGS sequence"/>
</dbReference>
<organism evidence="3 4">
    <name type="scientific">Pseudocohnilembus persalinus</name>
    <name type="common">Ciliate</name>
    <dbReference type="NCBI Taxonomy" id="266149"/>
    <lineage>
        <taxon>Eukaryota</taxon>
        <taxon>Sar</taxon>
        <taxon>Alveolata</taxon>
        <taxon>Ciliophora</taxon>
        <taxon>Intramacronucleata</taxon>
        <taxon>Oligohymenophorea</taxon>
        <taxon>Scuticociliatia</taxon>
        <taxon>Philasterida</taxon>
        <taxon>Pseudocohnilembidae</taxon>
        <taxon>Pseudocohnilembus</taxon>
    </lineage>
</organism>